<evidence type="ECO:0000313" key="3">
    <source>
        <dbReference type="Proteomes" id="UP001420932"/>
    </source>
</evidence>
<evidence type="ECO:0000313" key="2">
    <source>
        <dbReference type="EMBL" id="KAK9135218.1"/>
    </source>
</evidence>
<keyword evidence="3" id="KW-1185">Reference proteome</keyword>
<protein>
    <submittedName>
        <fullName evidence="2">Uncharacterized protein</fullName>
    </submittedName>
</protein>
<sequence>MRESTNVDDAIEGLRMIQSGVGCAYRDACECVFEVRKIPSECHRGFTFLSLMAYSCLLDAISPIFLVIDFRDAFGLGNETSCYSCCTYGTLGCTRVIR</sequence>
<keyword evidence="1" id="KW-0812">Transmembrane</keyword>
<proteinExistence type="predicted"/>
<accession>A0AAP0P8N9</accession>
<keyword evidence="1" id="KW-0472">Membrane</keyword>
<feature type="transmembrane region" description="Helical" evidence="1">
    <location>
        <begin position="46"/>
        <end position="68"/>
    </location>
</feature>
<name>A0AAP0P8N9_9MAGN</name>
<dbReference type="EMBL" id="JBBNAF010000006">
    <property type="protein sequence ID" value="KAK9135218.1"/>
    <property type="molecule type" value="Genomic_DNA"/>
</dbReference>
<comment type="caution">
    <text evidence="2">The sequence shown here is derived from an EMBL/GenBank/DDBJ whole genome shotgun (WGS) entry which is preliminary data.</text>
</comment>
<keyword evidence="1" id="KW-1133">Transmembrane helix</keyword>
<evidence type="ECO:0000256" key="1">
    <source>
        <dbReference type="SAM" id="Phobius"/>
    </source>
</evidence>
<reference evidence="2 3" key="1">
    <citation type="submission" date="2024-01" db="EMBL/GenBank/DDBJ databases">
        <title>Genome assemblies of Stephania.</title>
        <authorList>
            <person name="Yang L."/>
        </authorList>
    </citation>
    <scope>NUCLEOTIDE SEQUENCE [LARGE SCALE GENOMIC DNA]</scope>
    <source>
        <strain evidence="2">YNDBR</strain>
        <tissue evidence="2">Leaf</tissue>
    </source>
</reference>
<gene>
    <name evidence="2" type="ORF">Syun_014548</name>
</gene>
<dbReference type="Proteomes" id="UP001420932">
    <property type="component" value="Unassembled WGS sequence"/>
</dbReference>
<dbReference type="AlphaFoldDB" id="A0AAP0P8N9"/>
<organism evidence="2 3">
    <name type="scientific">Stephania yunnanensis</name>
    <dbReference type="NCBI Taxonomy" id="152371"/>
    <lineage>
        <taxon>Eukaryota</taxon>
        <taxon>Viridiplantae</taxon>
        <taxon>Streptophyta</taxon>
        <taxon>Embryophyta</taxon>
        <taxon>Tracheophyta</taxon>
        <taxon>Spermatophyta</taxon>
        <taxon>Magnoliopsida</taxon>
        <taxon>Ranunculales</taxon>
        <taxon>Menispermaceae</taxon>
        <taxon>Menispermoideae</taxon>
        <taxon>Cissampelideae</taxon>
        <taxon>Stephania</taxon>
    </lineage>
</organism>